<evidence type="ECO:0000256" key="4">
    <source>
        <dbReference type="ARBA" id="ARBA00022692"/>
    </source>
</evidence>
<dbReference type="PROSITE" id="PS50850">
    <property type="entry name" value="MFS"/>
    <property type="match status" value="1"/>
</dbReference>
<dbReference type="InterPro" id="IPR036259">
    <property type="entry name" value="MFS_trans_sf"/>
</dbReference>
<keyword evidence="5 8" id="KW-1133">Transmembrane helix</keyword>
<dbReference type="SUPFAM" id="SSF103473">
    <property type="entry name" value="MFS general substrate transporter"/>
    <property type="match status" value="1"/>
</dbReference>
<organism evidence="10 11">
    <name type="scientific">Streptantibioticus ferralitis</name>
    <dbReference type="NCBI Taxonomy" id="236510"/>
    <lineage>
        <taxon>Bacteria</taxon>
        <taxon>Bacillati</taxon>
        <taxon>Actinomycetota</taxon>
        <taxon>Actinomycetes</taxon>
        <taxon>Kitasatosporales</taxon>
        <taxon>Streptomycetaceae</taxon>
        <taxon>Streptantibioticus</taxon>
    </lineage>
</organism>
<evidence type="ECO:0000256" key="6">
    <source>
        <dbReference type="ARBA" id="ARBA00023136"/>
    </source>
</evidence>
<evidence type="ECO:0000256" key="7">
    <source>
        <dbReference type="ARBA" id="ARBA00023251"/>
    </source>
</evidence>
<keyword evidence="11" id="KW-1185">Reference proteome</keyword>
<dbReference type="CDD" id="cd17321">
    <property type="entry name" value="MFS_MMR_MDR_like"/>
    <property type="match status" value="1"/>
</dbReference>
<feature type="transmembrane region" description="Helical" evidence="8">
    <location>
        <begin position="354"/>
        <end position="372"/>
    </location>
</feature>
<evidence type="ECO:0000256" key="2">
    <source>
        <dbReference type="ARBA" id="ARBA00022448"/>
    </source>
</evidence>
<dbReference type="InterPro" id="IPR020846">
    <property type="entry name" value="MFS_dom"/>
</dbReference>
<sequence length="411" mass="41152">MADTESTQSTLSEGERRPAVDRAAWRQLAACTAVATLLQLDGTIVTVALPSAGGHFGTTSQGQSWILTAYFATYAIGLLPGGRVVDRFGPRLAAVLGLAVFAAGTLMGALAGSLAMLIASRVVQGVGAGLASPAALTGAVGGFPPKRRGTALGIWGAASGLANLVGPLVGGLLTAGWGWRANWWTLLVLGLLAITATLGWVRLGATASSPSAGAERTAMRTARAASVTAALTFAMMIGTFFAIEQYLQQAAGYGALPAAAAPMVLALFIGAASPVAGRTTDRYGERGPALCGFLAAAAVFAVYALPALPLHGPALIPGGVVLGFALGLLFPSTSRAALNSVPETMHGRVSAQLSGGRLVGAAAGVALAGWAFRQNVTADRLHWALVGGAVLALAGTTVAATGFRSVSAAPQ</sequence>
<evidence type="ECO:0000259" key="9">
    <source>
        <dbReference type="PROSITE" id="PS50850"/>
    </source>
</evidence>
<evidence type="ECO:0000313" key="10">
    <source>
        <dbReference type="EMBL" id="MDF2256027.1"/>
    </source>
</evidence>
<dbReference type="RefSeq" id="WP_275811535.1">
    <property type="nucleotide sequence ID" value="NZ_BAAANM010000018.1"/>
</dbReference>
<evidence type="ECO:0000256" key="1">
    <source>
        <dbReference type="ARBA" id="ARBA00004651"/>
    </source>
</evidence>
<dbReference type="Gene3D" id="1.20.1250.20">
    <property type="entry name" value="MFS general substrate transporter like domains"/>
    <property type="match status" value="1"/>
</dbReference>
<feature type="transmembrane region" description="Helical" evidence="8">
    <location>
        <begin position="255"/>
        <end position="277"/>
    </location>
</feature>
<keyword evidence="3" id="KW-1003">Cell membrane</keyword>
<feature type="transmembrane region" description="Helical" evidence="8">
    <location>
        <begin position="125"/>
        <end position="143"/>
    </location>
</feature>
<feature type="transmembrane region" description="Helical" evidence="8">
    <location>
        <begin position="314"/>
        <end position="333"/>
    </location>
</feature>
<evidence type="ECO:0000256" key="3">
    <source>
        <dbReference type="ARBA" id="ARBA00022475"/>
    </source>
</evidence>
<reference evidence="10 11" key="1">
    <citation type="submission" date="2023-03" db="EMBL/GenBank/DDBJ databases">
        <title>Draft genome sequence of type strain Streptomyces ferralitis JCM 14344.</title>
        <authorList>
            <person name="Klaysubun C."/>
            <person name="Duangmal K."/>
        </authorList>
    </citation>
    <scope>NUCLEOTIDE SEQUENCE [LARGE SCALE GENOMIC DNA]</scope>
    <source>
        <strain evidence="10 11">JCM 14344</strain>
    </source>
</reference>
<protein>
    <submittedName>
        <fullName evidence="10">MFS transporter</fullName>
    </submittedName>
</protein>
<accession>A0ABT5YWQ0</accession>
<feature type="transmembrane region" description="Helical" evidence="8">
    <location>
        <begin position="224"/>
        <end position="243"/>
    </location>
</feature>
<feature type="transmembrane region" description="Helical" evidence="8">
    <location>
        <begin position="155"/>
        <end position="177"/>
    </location>
</feature>
<feature type="transmembrane region" description="Helical" evidence="8">
    <location>
        <begin position="65"/>
        <end position="85"/>
    </location>
</feature>
<keyword evidence="7" id="KW-0046">Antibiotic resistance</keyword>
<evidence type="ECO:0000256" key="8">
    <source>
        <dbReference type="SAM" id="Phobius"/>
    </source>
</evidence>
<evidence type="ECO:0000256" key="5">
    <source>
        <dbReference type="ARBA" id="ARBA00022989"/>
    </source>
</evidence>
<keyword evidence="2" id="KW-0813">Transport</keyword>
<feature type="transmembrane region" description="Helical" evidence="8">
    <location>
        <begin position="289"/>
        <end position="308"/>
    </location>
</feature>
<feature type="transmembrane region" description="Helical" evidence="8">
    <location>
        <begin position="183"/>
        <end position="203"/>
    </location>
</feature>
<dbReference type="Proteomes" id="UP001220022">
    <property type="component" value="Unassembled WGS sequence"/>
</dbReference>
<feature type="domain" description="Major facilitator superfamily (MFS) profile" evidence="9">
    <location>
        <begin position="27"/>
        <end position="411"/>
    </location>
</feature>
<dbReference type="InterPro" id="IPR011701">
    <property type="entry name" value="MFS"/>
</dbReference>
<comment type="subcellular location">
    <subcellularLocation>
        <location evidence="1">Cell membrane</location>
        <topology evidence="1">Multi-pass membrane protein</topology>
    </subcellularLocation>
</comment>
<dbReference type="PANTHER" id="PTHR42718:SF46">
    <property type="entry name" value="BLR6921 PROTEIN"/>
    <property type="match status" value="1"/>
</dbReference>
<comment type="caution">
    <text evidence="10">The sequence shown here is derived from an EMBL/GenBank/DDBJ whole genome shotgun (WGS) entry which is preliminary data.</text>
</comment>
<dbReference type="EMBL" id="JARHTQ010000005">
    <property type="protein sequence ID" value="MDF2256027.1"/>
    <property type="molecule type" value="Genomic_DNA"/>
</dbReference>
<keyword evidence="4 8" id="KW-0812">Transmembrane</keyword>
<evidence type="ECO:0000313" key="11">
    <source>
        <dbReference type="Proteomes" id="UP001220022"/>
    </source>
</evidence>
<dbReference type="PANTHER" id="PTHR42718">
    <property type="entry name" value="MAJOR FACILITATOR SUPERFAMILY MULTIDRUG TRANSPORTER MFSC"/>
    <property type="match status" value="1"/>
</dbReference>
<dbReference type="Pfam" id="PF07690">
    <property type="entry name" value="MFS_1"/>
    <property type="match status" value="1"/>
</dbReference>
<feature type="transmembrane region" description="Helical" evidence="8">
    <location>
        <begin position="384"/>
        <end position="403"/>
    </location>
</feature>
<keyword evidence="6 8" id="KW-0472">Membrane</keyword>
<name>A0ABT5YWQ0_9ACTN</name>
<proteinExistence type="predicted"/>
<feature type="transmembrane region" description="Helical" evidence="8">
    <location>
        <begin position="92"/>
        <end position="119"/>
    </location>
</feature>
<gene>
    <name evidence="10" type="ORF">P2L57_09905</name>
</gene>